<dbReference type="InterPro" id="IPR013762">
    <property type="entry name" value="Integrase-like_cat_sf"/>
</dbReference>
<dbReference type="InterPro" id="IPR011010">
    <property type="entry name" value="DNA_brk_join_enz"/>
</dbReference>
<dbReference type="SUPFAM" id="SSF56349">
    <property type="entry name" value="DNA breaking-rejoining enzymes"/>
    <property type="match status" value="1"/>
</dbReference>
<keyword evidence="8" id="KW-1179">Viral genome integration</keyword>
<dbReference type="Gene3D" id="1.10.443.10">
    <property type="entry name" value="Intergrase catalytic core"/>
    <property type="match status" value="1"/>
</dbReference>
<evidence type="ECO:0000256" key="3">
    <source>
        <dbReference type="ARBA" id="ARBA00022679"/>
    </source>
</evidence>
<sequence length="353" mass="39012">MKVPKAVKLPSGNWRLSIMIDGQRISITAATKKEAERQAAALKSGAIQAKDPEPEALTLTKAIDGYIKSKSAVLSPATIRGYKTTQKHRFPGLMGRDVHTITKMDVQIAVNAEAKKVSAKTVANAYGLVRPVLKECGVDVFGVRLPQVQKPVKKYLQPKDIGKLAQAVQGDSCEVPILLAVWLGLRRSEIAGLCWDCVDLDNNLLHIRRAVVPDENNKWVQKDTAKNLSSQRAVDCPDYIMDKIRQLPRRADGRLFPIHPDTIRKHVHRACAAAGITDTTVHGLRHTNAAVMKAAGIDDRYAMERGGWSCESTYRKTYSYVFDSDKADANKAINDYFAEKITHGITHEGKHGK</sequence>
<protein>
    <recommendedName>
        <fullName evidence="2">Integrase</fullName>
    </recommendedName>
</protein>
<comment type="similarity">
    <text evidence="1">Belongs to the 'phage' integrase family.</text>
</comment>
<evidence type="ECO:0000313" key="12">
    <source>
        <dbReference type="EMBL" id="DAE03200.1"/>
    </source>
</evidence>
<dbReference type="PANTHER" id="PTHR30349:SF64">
    <property type="entry name" value="PROPHAGE INTEGRASE INTD-RELATED"/>
    <property type="match status" value="1"/>
</dbReference>
<keyword evidence="3" id="KW-0808">Transferase</keyword>
<keyword evidence="8" id="KW-1160">Virus entry into host cell</keyword>
<dbReference type="EMBL" id="BK015360">
    <property type="protein sequence ID" value="DAE03200.1"/>
    <property type="molecule type" value="Genomic_DNA"/>
</dbReference>
<proteinExistence type="inferred from homology"/>
<evidence type="ECO:0000256" key="5">
    <source>
        <dbReference type="ARBA" id="ARBA00022908"/>
    </source>
</evidence>
<evidence type="ECO:0000256" key="8">
    <source>
        <dbReference type="ARBA" id="ARBA00023195"/>
    </source>
</evidence>
<dbReference type="GO" id="GO:0044826">
    <property type="term" value="P:viral genome integration into host DNA"/>
    <property type="evidence" value="ECO:0007669"/>
    <property type="project" value="UniProtKB-KW"/>
</dbReference>
<dbReference type="GO" id="GO:0016740">
    <property type="term" value="F:transferase activity"/>
    <property type="evidence" value="ECO:0007669"/>
    <property type="project" value="UniProtKB-KW"/>
</dbReference>
<dbReference type="Pfam" id="PF00589">
    <property type="entry name" value="Phage_integrase"/>
    <property type="match status" value="1"/>
</dbReference>
<evidence type="ECO:0000259" key="10">
    <source>
        <dbReference type="PROSITE" id="PS51898"/>
    </source>
</evidence>
<keyword evidence="6 9" id="KW-0238">DNA-binding</keyword>
<organism evidence="12">
    <name type="scientific">Siphoviridae sp. ct2kB26</name>
    <dbReference type="NCBI Taxonomy" id="2825317"/>
    <lineage>
        <taxon>Viruses</taxon>
        <taxon>Duplodnaviria</taxon>
        <taxon>Heunggongvirae</taxon>
        <taxon>Uroviricota</taxon>
        <taxon>Caudoviricetes</taxon>
    </lineage>
</organism>
<dbReference type="InterPro" id="IPR044068">
    <property type="entry name" value="CB"/>
</dbReference>
<evidence type="ECO:0000256" key="2">
    <source>
        <dbReference type="ARBA" id="ARBA00016082"/>
    </source>
</evidence>
<feature type="domain" description="Tyr recombinase" evidence="10">
    <location>
        <begin position="151"/>
        <end position="331"/>
    </location>
</feature>
<dbReference type="InterPro" id="IPR050090">
    <property type="entry name" value="Tyrosine_recombinase_XerCD"/>
</dbReference>
<dbReference type="GO" id="GO:0016787">
    <property type="term" value="F:hydrolase activity"/>
    <property type="evidence" value="ECO:0007669"/>
    <property type="project" value="UniProtKB-KW"/>
</dbReference>
<evidence type="ECO:0000256" key="1">
    <source>
        <dbReference type="ARBA" id="ARBA00008857"/>
    </source>
</evidence>
<dbReference type="GO" id="GO:0003677">
    <property type="term" value="F:DNA binding"/>
    <property type="evidence" value="ECO:0007669"/>
    <property type="project" value="UniProtKB-UniRule"/>
</dbReference>
<dbReference type="InterPro" id="IPR002104">
    <property type="entry name" value="Integrase_catalytic"/>
</dbReference>
<evidence type="ECO:0000256" key="6">
    <source>
        <dbReference type="ARBA" id="ARBA00023125"/>
    </source>
</evidence>
<dbReference type="PROSITE" id="PS51900">
    <property type="entry name" value="CB"/>
    <property type="match status" value="1"/>
</dbReference>
<dbReference type="GO" id="GO:0015074">
    <property type="term" value="P:DNA integration"/>
    <property type="evidence" value="ECO:0007669"/>
    <property type="project" value="UniProtKB-KW"/>
</dbReference>
<dbReference type="GO" id="GO:0075713">
    <property type="term" value="P:establishment of integrated proviral latency"/>
    <property type="evidence" value="ECO:0007669"/>
    <property type="project" value="UniProtKB-KW"/>
</dbReference>
<name>A0A8S5P959_9CAUD</name>
<dbReference type="Gene3D" id="1.10.150.130">
    <property type="match status" value="1"/>
</dbReference>
<evidence type="ECO:0000259" key="11">
    <source>
        <dbReference type="PROSITE" id="PS51900"/>
    </source>
</evidence>
<reference evidence="12" key="1">
    <citation type="journal article" date="2021" name="Proc. Natl. Acad. Sci. U.S.A.">
        <title>A Catalog of Tens of Thousands of Viruses from Human Metagenomes Reveals Hidden Associations with Chronic Diseases.</title>
        <authorList>
            <person name="Tisza M.J."/>
            <person name="Buck C.B."/>
        </authorList>
    </citation>
    <scope>NUCLEOTIDE SEQUENCE</scope>
    <source>
        <strain evidence="12">Ct2kB26</strain>
    </source>
</reference>
<dbReference type="PANTHER" id="PTHR30349">
    <property type="entry name" value="PHAGE INTEGRASE-RELATED"/>
    <property type="match status" value="1"/>
</dbReference>
<dbReference type="InterPro" id="IPR010998">
    <property type="entry name" value="Integrase_recombinase_N"/>
</dbReference>
<feature type="domain" description="Core-binding (CB)" evidence="11">
    <location>
        <begin position="57"/>
        <end position="137"/>
    </location>
</feature>
<evidence type="ECO:0000256" key="7">
    <source>
        <dbReference type="ARBA" id="ARBA00023172"/>
    </source>
</evidence>
<dbReference type="PROSITE" id="PS51898">
    <property type="entry name" value="TYR_RECOMBINASE"/>
    <property type="match status" value="1"/>
</dbReference>
<keyword evidence="4" id="KW-0378">Hydrolase</keyword>
<dbReference type="GO" id="GO:0006310">
    <property type="term" value="P:DNA recombination"/>
    <property type="evidence" value="ECO:0007669"/>
    <property type="project" value="UniProtKB-KW"/>
</dbReference>
<accession>A0A8S5P959</accession>
<evidence type="ECO:0000256" key="9">
    <source>
        <dbReference type="PROSITE-ProRule" id="PRU01248"/>
    </source>
</evidence>
<keyword evidence="5" id="KW-0229">DNA integration</keyword>
<dbReference type="CDD" id="cd01189">
    <property type="entry name" value="INT_ICEBs1_C_like"/>
    <property type="match status" value="1"/>
</dbReference>
<keyword evidence="7" id="KW-0233">DNA recombination</keyword>
<evidence type="ECO:0000256" key="4">
    <source>
        <dbReference type="ARBA" id="ARBA00022801"/>
    </source>
</evidence>